<proteinExistence type="predicted"/>
<reference evidence="1" key="2">
    <citation type="submission" date="2017-11" db="EMBL/GenBank/DDBJ databases">
        <title>Coralsnake Venomics: Analyses of Venom Gland Transcriptomes and Proteomes of Six Brazilian Taxa.</title>
        <authorList>
            <person name="Aird S.D."/>
            <person name="Jorge da Silva N."/>
            <person name="Qiu L."/>
            <person name="Villar-Briones A."/>
            <person name="Aparecida-Saddi V."/>
            <person name="Campos-Telles M.P."/>
            <person name="Grau M."/>
            <person name="Mikheyev A.S."/>
        </authorList>
    </citation>
    <scope>NUCLEOTIDE SEQUENCE</scope>
    <source>
        <tissue evidence="1">Venom_gland</tissue>
    </source>
</reference>
<evidence type="ECO:0000313" key="1">
    <source>
        <dbReference type="EMBL" id="LAB04514.1"/>
    </source>
</evidence>
<dbReference type="AlphaFoldDB" id="A0A2D4K763"/>
<dbReference type="EMBL" id="IACL01038618">
    <property type="protein sequence ID" value="LAB04514.1"/>
    <property type="molecule type" value="Transcribed_RNA"/>
</dbReference>
<sequence>MLIQNDPVSQPINNGHRSCQNKVEFFRLVIKHQSKVQCDINLSSQLRECNVFVNNLTSNLIPNFNTNTIKSLKIVQRLSVIFPLKSVFQQWPNPKQKELQI</sequence>
<accession>A0A2D4K763</accession>
<protein>
    <submittedName>
        <fullName evidence="1">Uncharacterized protein</fullName>
    </submittedName>
</protein>
<name>A0A2D4K763_9SAUR</name>
<reference evidence="1" key="1">
    <citation type="submission" date="2017-07" db="EMBL/GenBank/DDBJ databases">
        <authorList>
            <person name="Mikheyev A."/>
            <person name="Grau M."/>
        </authorList>
    </citation>
    <scope>NUCLEOTIDE SEQUENCE</scope>
    <source>
        <tissue evidence="1">Venom_gland</tissue>
    </source>
</reference>
<organism evidence="1">
    <name type="scientific">Micrurus paraensis</name>
    <dbReference type="NCBI Taxonomy" id="1970185"/>
    <lineage>
        <taxon>Eukaryota</taxon>
        <taxon>Metazoa</taxon>
        <taxon>Chordata</taxon>
        <taxon>Craniata</taxon>
        <taxon>Vertebrata</taxon>
        <taxon>Euteleostomi</taxon>
        <taxon>Lepidosauria</taxon>
        <taxon>Squamata</taxon>
        <taxon>Bifurcata</taxon>
        <taxon>Unidentata</taxon>
        <taxon>Episquamata</taxon>
        <taxon>Toxicofera</taxon>
        <taxon>Serpentes</taxon>
        <taxon>Colubroidea</taxon>
        <taxon>Elapidae</taxon>
        <taxon>Elapinae</taxon>
        <taxon>Micrurus</taxon>
    </lineage>
</organism>